<evidence type="ECO:0000256" key="2">
    <source>
        <dbReference type="ARBA" id="ARBA00007368"/>
    </source>
</evidence>
<evidence type="ECO:0000256" key="7">
    <source>
        <dbReference type="ARBA" id="ARBA00022729"/>
    </source>
</evidence>
<keyword evidence="5" id="KW-0349">Heme</keyword>
<evidence type="ECO:0000313" key="14">
    <source>
        <dbReference type="Proteomes" id="UP001157439"/>
    </source>
</evidence>
<dbReference type="RefSeq" id="WP_095497373.1">
    <property type="nucleotide sequence ID" value="NZ_BSPO01000002.1"/>
</dbReference>
<dbReference type="Proteomes" id="UP001157439">
    <property type="component" value="Unassembled WGS sequence"/>
</dbReference>
<keyword evidence="9" id="KW-0249">Electron transport</keyword>
<keyword evidence="7 12" id="KW-0732">Signal</keyword>
<gene>
    <name evidence="13" type="primary">napB_1</name>
    <name evidence="13" type="ORF">GCM10007894_10330</name>
</gene>
<dbReference type="InterPro" id="IPR005591">
    <property type="entry name" value="NapB"/>
</dbReference>
<comment type="similarity">
    <text evidence="2">Belongs to the NapB family.</text>
</comment>
<evidence type="ECO:0000256" key="9">
    <source>
        <dbReference type="ARBA" id="ARBA00022982"/>
    </source>
</evidence>
<dbReference type="InterPro" id="IPR036280">
    <property type="entry name" value="Multihaem_cyt_sf"/>
</dbReference>
<comment type="caution">
    <text evidence="13">The sequence shown here is derived from an EMBL/GenBank/DDBJ whole genome shotgun (WGS) entry which is preliminary data.</text>
</comment>
<dbReference type="PANTHER" id="PTHR38604">
    <property type="entry name" value="PERIPLASMIC NITRATE REDUCTASE, ELECTRON TRANSFER SUBUNIT"/>
    <property type="match status" value="1"/>
</dbReference>
<dbReference type="Gene3D" id="1.10.1130.10">
    <property type="entry name" value="Flavocytochrome C3, Chain A"/>
    <property type="match status" value="1"/>
</dbReference>
<organism evidence="13 14">
    <name type="scientific">Paraferrimonas haliotis</name>
    <dbReference type="NCBI Taxonomy" id="2013866"/>
    <lineage>
        <taxon>Bacteria</taxon>
        <taxon>Pseudomonadati</taxon>
        <taxon>Pseudomonadota</taxon>
        <taxon>Gammaproteobacteria</taxon>
        <taxon>Alteromonadales</taxon>
        <taxon>Ferrimonadaceae</taxon>
        <taxon>Paraferrimonas</taxon>
    </lineage>
</organism>
<dbReference type="GO" id="GO:0009061">
    <property type="term" value="P:anaerobic respiration"/>
    <property type="evidence" value="ECO:0007669"/>
    <property type="project" value="InterPro"/>
</dbReference>
<evidence type="ECO:0000256" key="11">
    <source>
        <dbReference type="ARBA" id="ARBA00031832"/>
    </source>
</evidence>
<dbReference type="AlphaFoldDB" id="A0AA37TQZ9"/>
<protein>
    <recommendedName>
        <fullName evidence="3">Periplasmic nitrate reductase, electron transfer subunit</fullName>
    </recommendedName>
    <alternativeName>
        <fullName evidence="11">Diheme cytochrome c NapB</fullName>
    </alternativeName>
</protein>
<evidence type="ECO:0000256" key="8">
    <source>
        <dbReference type="ARBA" id="ARBA00022764"/>
    </source>
</evidence>
<comment type="subcellular location">
    <subcellularLocation>
        <location evidence="1">Periplasm</location>
    </subcellularLocation>
</comment>
<dbReference type="PANTHER" id="PTHR38604:SF1">
    <property type="entry name" value="PERIPLASMIC NITRATE REDUCTASE, ELECTRON TRANSFER SUBUNIT"/>
    <property type="match status" value="1"/>
</dbReference>
<evidence type="ECO:0000313" key="13">
    <source>
        <dbReference type="EMBL" id="GLS83056.1"/>
    </source>
</evidence>
<dbReference type="PROSITE" id="PS51257">
    <property type="entry name" value="PROKAR_LIPOPROTEIN"/>
    <property type="match status" value="1"/>
</dbReference>
<feature type="signal peptide" evidence="12">
    <location>
        <begin position="1"/>
        <end position="22"/>
    </location>
</feature>
<evidence type="ECO:0000256" key="5">
    <source>
        <dbReference type="ARBA" id="ARBA00022617"/>
    </source>
</evidence>
<feature type="chain" id="PRO_5041464721" description="Periplasmic nitrate reductase, electron transfer subunit" evidence="12">
    <location>
        <begin position="23"/>
        <end position="139"/>
    </location>
</feature>
<evidence type="ECO:0000256" key="4">
    <source>
        <dbReference type="ARBA" id="ARBA00022448"/>
    </source>
</evidence>
<sequence length="139" mass="15223">MKKLMSVVAVALFLGACSGQSAQTTAEPVNVKSIHGDLAISESRPAEPLATFPKRGKAMEREFVHQPPLMPHKEYSITAKKNSCLSCHGPGKKMAPTVHETHLKSPTELNMHWYNCNQCHVHQADNKTELVGGNTYSSN</sequence>
<name>A0AA37TQZ9_9GAMM</name>
<dbReference type="SUPFAM" id="SSF48695">
    <property type="entry name" value="Multiheme cytochromes"/>
    <property type="match status" value="1"/>
</dbReference>
<evidence type="ECO:0000256" key="12">
    <source>
        <dbReference type="SAM" id="SignalP"/>
    </source>
</evidence>
<evidence type="ECO:0000256" key="3">
    <source>
        <dbReference type="ARBA" id="ARBA00013773"/>
    </source>
</evidence>
<keyword evidence="6" id="KW-0479">Metal-binding</keyword>
<evidence type="ECO:0000256" key="10">
    <source>
        <dbReference type="ARBA" id="ARBA00023004"/>
    </source>
</evidence>
<keyword evidence="14" id="KW-1185">Reference proteome</keyword>
<reference evidence="13 14" key="1">
    <citation type="journal article" date="2014" name="Int. J. Syst. Evol. Microbiol.">
        <title>Complete genome sequence of Corynebacterium casei LMG S-19264T (=DSM 44701T), isolated from a smear-ripened cheese.</title>
        <authorList>
            <consortium name="US DOE Joint Genome Institute (JGI-PGF)"/>
            <person name="Walter F."/>
            <person name="Albersmeier A."/>
            <person name="Kalinowski J."/>
            <person name="Ruckert C."/>
        </authorList>
    </citation>
    <scope>NUCLEOTIDE SEQUENCE [LARGE SCALE GENOMIC DNA]</scope>
    <source>
        <strain evidence="13 14">NBRC 112785</strain>
    </source>
</reference>
<proteinExistence type="inferred from homology"/>
<keyword evidence="8" id="KW-0574">Periplasm</keyword>
<dbReference type="Pfam" id="PF03892">
    <property type="entry name" value="NapB"/>
    <property type="match status" value="1"/>
</dbReference>
<dbReference type="GO" id="GO:0046872">
    <property type="term" value="F:metal ion binding"/>
    <property type="evidence" value="ECO:0007669"/>
    <property type="project" value="UniProtKB-KW"/>
</dbReference>
<accession>A0AA37TQZ9</accession>
<evidence type="ECO:0000256" key="6">
    <source>
        <dbReference type="ARBA" id="ARBA00022723"/>
    </source>
</evidence>
<keyword evidence="10" id="KW-0408">Iron</keyword>
<dbReference type="EMBL" id="BSPO01000002">
    <property type="protein sequence ID" value="GLS83056.1"/>
    <property type="molecule type" value="Genomic_DNA"/>
</dbReference>
<evidence type="ECO:0000256" key="1">
    <source>
        <dbReference type="ARBA" id="ARBA00004418"/>
    </source>
</evidence>
<dbReference type="GO" id="GO:0042597">
    <property type="term" value="C:periplasmic space"/>
    <property type="evidence" value="ECO:0007669"/>
    <property type="project" value="UniProtKB-SubCell"/>
</dbReference>
<keyword evidence="4" id="KW-0813">Transport</keyword>